<reference evidence="1 2" key="1">
    <citation type="journal article" date="2017" name="Curr. Biol.">
        <title>Genome architecture and evolution of a unichromosomal asexual nematode.</title>
        <authorList>
            <person name="Fradin H."/>
            <person name="Zegar C."/>
            <person name="Gutwein M."/>
            <person name="Lucas J."/>
            <person name="Kovtun M."/>
            <person name="Corcoran D."/>
            <person name="Baugh L.R."/>
            <person name="Kiontke K."/>
            <person name="Gunsalus K."/>
            <person name="Fitch D.H."/>
            <person name="Piano F."/>
        </authorList>
    </citation>
    <scope>NUCLEOTIDE SEQUENCE [LARGE SCALE GENOMIC DNA]</scope>
    <source>
        <strain evidence="1">PF1309</strain>
    </source>
</reference>
<dbReference type="AlphaFoldDB" id="A0A2A2KPK9"/>
<protein>
    <submittedName>
        <fullName evidence="1">Uncharacterized protein</fullName>
    </submittedName>
</protein>
<name>A0A2A2KPK9_9BILA</name>
<proteinExistence type="predicted"/>
<dbReference type="Pfam" id="PF05536">
    <property type="entry name" value="Neurochondrin"/>
    <property type="match status" value="1"/>
</dbReference>
<dbReference type="Proteomes" id="UP000218231">
    <property type="component" value="Unassembled WGS sequence"/>
</dbReference>
<dbReference type="STRING" id="2018661.A0A2A2KPK9"/>
<evidence type="ECO:0000313" key="1">
    <source>
        <dbReference type="EMBL" id="PAV75753.1"/>
    </source>
</evidence>
<accession>A0A2A2KPK9</accession>
<gene>
    <name evidence="1" type="ORF">WR25_11704</name>
</gene>
<evidence type="ECO:0000313" key="2">
    <source>
        <dbReference type="Proteomes" id="UP000218231"/>
    </source>
</evidence>
<keyword evidence="2" id="KW-1185">Reference proteome</keyword>
<dbReference type="EMBL" id="LIAE01008038">
    <property type="protein sequence ID" value="PAV75753.1"/>
    <property type="molecule type" value="Genomic_DNA"/>
</dbReference>
<organism evidence="1 2">
    <name type="scientific">Diploscapter pachys</name>
    <dbReference type="NCBI Taxonomy" id="2018661"/>
    <lineage>
        <taxon>Eukaryota</taxon>
        <taxon>Metazoa</taxon>
        <taxon>Ecdysozoa</taxon>
        <taxon>Nematoda</taxon>
        <taxon>Chromadorea</taxon>
        <taxon>Rhabditida</taxon>
        <taxon>Rhabditina</taxon>
        <taxon>Rhabditomorpha</taxon>
        <taxon>Rhabditoidea</taxon>
        <taxon>Rhabditidae</taxon>
        <taxon>Diploscapter</taxon>
    </lineage>
</organism>
<dbReference type="InterPro" id="IPR008709">
    <property type="entry name" value="Neurochondrin"/>
</dbReference>
<sequence length="274" mass="30931">MTTSTDELDAVIAQCVELCGKDAERLPAEGQLQELRRLLEEYQCKMTPTAEDYCRTNRHWAGQLQQLAERILRVPVNKVPPSTTSLALLILAEGIQIFGIDWFRDNVQLLVLTAHMNTVELRLLLDKPEAIPPEPFAAFCSILEFCMQCVETADFVPDEPALQLAKNIGEAVNFVVEFWTDCAQHNINLSNEVNACIYRLTVCVVAVTGQNMIRPELFKKAAIMLVRECTRQLNSKQLQTSRHILTVLDEIADALRGNEDVKQELADLTNRLHI</sequence>
<comment type="caution">
    <text evidence="1">The sequence shown here is derived from an EMBL/GenBank/DDBJ whole genome shotgun (WGS) entry which is preliminary data.</text>
</comment>